<accession>A0ABW5RQA5</accession>
<evidence type="ECO:0000313" key="7">
    <source>
        <dbReference type="EMBL" id="MFD2680169.1"/>
    </source>
</evidence>
<evidence type="ECO:0000256" key="6">
    <source>
        <dbReference type="SAM" id="Phobius"/>
    </source>
</evidence>
<keyword evidence="2" id="KW-1003">Cell membrane</keyword>
<comment type="caution">
    <text evidence="7">The sequence shown here is derived from an EMBL/GenBank/DDBJ whole genome shotgun (WGS) entry which is preliminary data.</text>
</comment>
<organism evidence="7 8">
    <name type="scientific">Bacillus seohaeanensis</name>
    <dbReference type="NCBI Taxonomy" id="284580"/>
    <lineage>
        <taxon>Bacteria</taxon>
        <taxon>Bacillati</taxon>
        <taxon>Bacillota</taxon>
        <taxon>Bacilli</taxon>
        <taxon>Bacillales</taxon>
        <taxon>Bacillaceae</taxon>
        <taxon>Bacillus</taxon>
    </lineage>
</organism>
<dbReference type="Proteomes" id="UP001597506">
    <property type="component" value="Unassembled WGS sequence"/>
</dbReference>
<gene>
    <name evidence="7" type="ORF">ACFSUL_05320</name>
</gene>
<dbReference type="EMBL" id="JBHUMF010000012">
    <property type="protein sequence ID" value="MFD2680169.1"/>
    <property type="molecule type" value="Genomic_DNA"/>
</dbReference>
<dbReference type="Pfam" id="PF06081">
    <property type="entry name" value="ArAE_1"/>
    <property type="match status" value="1"/>
</dbReference>
<feature type="transmembrane region" description="Helical" evidence="6">
    <location>
        <begin position="123"/>
        <end position="143"/>
    </location>
</feature>
<feature type="transmembrane region" description="Helical" evidence="6">
    <location>
        <begin position="98"/>
        <end position="117"/>
    </location>
</feature>
<evidence type="ECO:0000313" key="8">
    <source>
        <dbReference type="Proteomes" id="UP001597506"/>
    </source>
</evidence>
<reference evidence="8" key="1">
    <citation type="journal article" date="2019" name="Int. J. Syst. Evol. Microbiol.">
        <title>The Global Catalogue of Microorganisms (GCM) 10K type strain sequencing project: providing services to taxonomists for standard genome sequencing and annotation.</title>
        <authorList>
            <consortium name="The Broad Institute Genomics Platform"/>
            <consortium name="The Broad Institute Genome Sequencing Center for Infectious Disease"/>
            <person name="Wu L."/>
            <person name="Ma J."/>
        </authorList>
    </citation>
    <scope>NUCLEOTIDE SEQUENCE [LARGE SCALE GENOMIC DNA]</scope>
    <source>
        <strain evidence="8">KCTC 3913</strain>
    </source>
</reference>
<dbReference type="PANTHER" id="PTHR30509:SF27">
    <property type="entry name" value="UPF0421 PROTEIN YGAE"/>
    <property type="match status" value="1"/>
</dbReference>
<proteinExistence type="predicted"/>
<keyword evidence="8" id="KW-1185">Reference proteome</keyword>
<dbReference type="RefSeq" id="WP_377933377.1">
    <property type="nucleotide sequence ID" value="NZ_JBHUMF010000012.1"/>
</dbReference>
<dbReference type="InterPro" id="IPR010343">
    <property type="entry name" value="ArAE_1"/>
</dbReference>
<evidence type="ECO:0000256" key="2">
    <source>
        <dbReference type="ARBA" id="ARBA00022475"/>
    </source>
</evidence>
<comment type="subcellular location">
    <subcellularLocation>
        <location evidence="1">Cell membrane</location>
        <topology evidence="1">Multi-pass membrane protein</topology>
    </subcellularLocation>
</comment>
<keyword evidence="5 6" id="KW-0472">Membrane</keyword>
<dbReference type="PANTHER" id="PTHR30509">
    <property type="entry name" value="P-HYDROXYBENZOIC ACID EFFLUX PUMP SUBUNIT-RELATED"/>
    <property type="match status" value="1"/>
</dbReference>
<evidence type="ECO:0000256" key="3">
    <source>
        <dbReference type="ARBA" id="ARBA00022692"/>
    </source>
</evidence>
<evidence type="ECO:0000256" key="1">
    <source>
        <dbReference type="ARBA" id="ARBA00004651"/>
    </source>
</evidence>
<protein>
    <submittedName>
        <fullName evidence="7">Aromatic acid exporter family protein</fullName>
    </submittedName>
</protein>
<keyword evidence="4 6" id="KW-1133">Transmembrane helix</keyword>
<feature type="transmembrane region" description="Helical" evidence="6">
    <location>
        <begin position="63"/>
        <end position="91"/>
    </location>
</feature>
<name>A0ABW5RQA5_9BACI</name>
<evidence type="ECO:0000256" key="5">
    <source>
        <dbReference type="ARBA" id="ARBA00023136"/>
    </source>
</evidence>
<evidence type="ECO:0000256" key="4">
    <source>
        <dbReference type="ARBA" id="ARBA00022989"/>
    </source>
</evidence>
<keyword evidence="3 6" id="KW-0812">Transmembrane</keyword>
<sequence>MKLGARIFKTGIAIVLALFVTELLGLPSPVFAGIAAVFAVQPTIYRSYLSIIEQIQGNLIGAVIAVLFVLLFGSNILVVGLAAIIAISLILKFKLEKTIGLALVTMIAIMEVSHDLFIQYAFIRFATIMIGVFSSFLINLIFLPPKYETKLYHRMSDATEDILKWIRLSTRHASEFHLLKSDLEKLKEKLIKVDQIYLLYKEERDYFKANSVVKARKLVVYRQMISVTYRSLEILKRLNRYENELSQLPEDVKNVMKEQLDCLLTYHEQLLLRFIGKMHSQTESEVQNEVNIYRKELMNFMIKEIQTQNTEDNIHTFHLLHIFSAIFEYDEQLGHLETLITSFQSYHTEDNEVDIEEEEE</sequence>